<accession>A0A5P3ABJ6</accession>
<name>A0A5P3ABJ6_9RHOB</name>
<dbReference type="RefSeq" id="WP_160325836.1">
    <property type="nucleotide sequence ID" value="NZ_LAXI01000003.1"/>
</dbReference>
<dbReference type="Proteomes" id="UP000325785">
    <property type="component" value="Chromosome"/>
</dbReference>
<dbReference type="KEGG" id="rid:RIdsm_01507"/>
<dbReference type="EMBL" id="CP031598">
    <property type="protein sequence ID" value="QEW25718.1"/>
    <property type="molecule type" value="Genomic_DNA"/>
</dbReference>
<organism evidence="1 2">
    <name type="scientific">Roseovarius indicus</name>
    <dbReference type="NCBI Taxonomy" id="540747"/>
    <lineage>
        <taxon>Bacteria</taxon>
        <taxon>Pseudomonadati</taxon>
        <taxon>Pseudomonadota</taxon>
        <taxon>Alphaproteobacteria</taxon>
        <taxon>Rhodobacterales</taxon>
        <taxon>Roseobacteraceae</taxon>
        <taxon>Roseovarius</taxon>
    </lineage>
</organism>
<reference evidence="1 2" key="1">
    <citation type="submission" date="2018-08" db="EMBL/GenBank/DDBJ databases">
        <title>Genetic Globetrotter - A new plasmid hitch-hiking vast phylogenetic and geographic distances.</title>
        <authorList>
            <person name="Vollmers J."/>
            <person name="Petersen J."/>
        </authorList>
    </citation>
    <scope>NUCLEOTIDE SEQUENCE [LARGE SCALE GENOMIC DNA]</scope>
    <source>
        <strain evidence="1 2">DSM 26383</strain>
    </source>
</reference>
<protein>
    <submittedName>
        <fullName evidence="1">Uncharacterized protein</fullName>
    </submittedName>
</protein>
<evidence type="ECO:0000313" key="1">
    <source>
        <dbReference type="EMBL" id="QEW25718.1"/>
    </source>
</evidence>
<sequence length="142" mass="16309">MIQLDAGQERLQRKPLRAACRDTIRAAFRCPPGEVLNCSNSTIDTIPCDFNEKALRYKRLLNVRETMLHTRPVKLPEEIARGKPILRWFLACFQRNKPLQRTHSTMAPYLKISEAGIHVIRGYTFQSSCPKLLWHTVAHIAG</sequence>
<proteinExistence type="predicted"/>
<gene>
    <name evidence="1" type="ORF">RIdsm_01507</name>
</gene>
<evidence type="ECO:0000313" key="2">
    <source>
        <dbReference type="Proteomes" id="UP000325785"/>
    </source>
</evidence>
<dbReference type="AlphaFoldDB" id="A0A5P3ABJ6"/>